<dbReference type="InterPro" id="IPR015500">
    <property type="entry name" value="Peptidase_S8_subtilisin-rel"/>
</dbReference>
<evidence type="ECO:0000259" key="9">
    <source>
        <dbReference type="Pfam" id="PF00082"/>
    </source>
</evidence>
<dbReference type="PROSITE" id="PS51892">
    <property type="entry name" value="SUBTILASE"/>
    <property type="match status" value="1"/>
</dbReference>
<feature type="domain" description="Peptidase S8/S53" evidence="9">
    <location>
        <begin position="147"/>
        <end position="365"/>
    </location>
</feature>
<dbReference type="InterPro" id="IPR023827">
    <property type="entry name" value="Peptidase_S8_Asp-AS"/>
</dbReference>
<organism evidence="11 12">
    <name type="scientific">Stemphylium lycopersici</name>
    <name type="common">Tomato gray leaf spot disease fungus</name>
    <name type="synonym">Thyrospora lycopersici</name>
    <dbReference type="NCBI Taxonomy" id="183478"/>
    <lineage>
        <taxon>Eukaryota</taxon>
        <taxon>Fungi</taxon>
        <taxon>Dikarya</taxon>
        <taxon>Ascomycota</taxon>
        <taxon>Pezizomycotina</taxon>
        <taxon>Dothideomycetes</taxon>
        <taxon>Pleosporomycetidae</taxon>
        <taxon>Pleosporales</taxon>
        <taxon>Pleosporineae</taxon>
        <taxon>Pleosporaceae</taxon>
        <taxon>Stemphylium</taxon>
    </lineage>
</organism>
<dbReference type="EMBL" id="QGDH01000080">
    <property type="protein sequence ID" value="RAR08973.1"/>
    <property type="molecule type" value="Genomic_DNA"/>
</dbReference>
<dbReference type="InterPro" id="IPR010259">
    <property type="entry name" value="S8pro/Inhibitor_I9"/>
</dbReference>
<keyword evidence="12" id="KW-1185">Reference proteome</keyword>
<keyword evidence="3 8" id="KW-0732">Signal</keyword>
<keyword evidence="2 6" id="KW-0645">Protease</keyword>
<dbReference type="PRINTS" id="PR00723">
    <property type="entry name" value="SUBTILISIN"/>
</dbReference>
<dbReference type="InterPro" id="IPR036852">
    <property type="entry name" value="Peptidase_S8/S53_dom_sf"/>
</dbReference>
<sequence>MKLSLLLAFLPVALALPAPVILPRAGSPIPGRYIVKMKNENLQGLIDTALKLIKKDPKHVYKFGGFGGFSADLADDIVELLRNLPGVDYIEQDAVVTADFAKADAVEKRAYVTQSSATWGLGRISHQNRGTTSYTYDSSAGEGTCAYVIDTGIYTAHPEFEGRATFLANYADSSNTDGNGHGTHCAGTIGSKSYGVAKKTKLYAVKVLDANGSGTTSGVIAGINFVANDASTRGCPNGAVANMSLSGGRSSALNSAVANAVRAGVFVAVAAGNEGVDAINSSPASEPTVFTVGATDSSDRLASFSNYGSVVDILAPGVSILSTWNNGGTNTISGTSMAAPHVAGLGAYLLALEGAKTPAALSSRIQSLSLKNKITGVPSSTVNYLAFNGNPSG</sequence>
<dbReference type="Gene3D" id="3.40.50.200">
    <property type="entry name" value="Peptidase S8/S53 domain"/>
    <property type="match status" value="1"/>
</dbReference>
<dbReference type="GO" id="GO:0005576">
    <property type="term" value="C:extracellular region"/>
    <property type="evidence" value="ECO:0007669"/>
    <property type="project" value="UniProtKB-ARBA"/>
</dbReference>
<feature type="active site" description="Charge relay system" evidence="6">
    <location>
        <position position="150"/>
    </location>
</feature>
<dbReference type="GO" id="GO:0004252">
    <property type="term" value="F:serine-type endopeptidase activity"/>
    <property type="evidence" value="ECO:0007669"/>
    <property type="project" value="UniProtKB-UniRule"/>
</dbReference>
<dbReference type="Proteomes" id="UP000249619">
    <property type="component" value="Unassembled WGS sequence"/>
</dbReference>
<dbReference type="SUPFAM" id="SSF52743">
    <property type="entry name" value="Subtilisin-like"/>
    <property type="match status" value="1"/>
</dbReference>
<accession>A0A364N164</accession>
<dbReference type="GO" id="GO:0006508">
    <property type="term" value="P:proteolysis"/>
    <property type="evidence" value="ECO:0007669"/>
    <property type="project" value="UniProtKB-KW"/>
</dbReference>
<dbReference type="PANTHER" id="PTHR43806:SF58">
    <property type="entry name" value="ALKALINE PROTEASE 1-RELATED"/>
    <property type="match status" value="1"/>
</dbReference>
<protein>
    <submittedName>
        <fullName evidence="11">Subtilisin-like serine protease pr1a</fullName>
    </submittedName>
</protein>
<dbReference type="AlphaFoldDB" id="A0A364N164"/>
<dbReference type="InterPro" id="IPR023828">
    <property type="entry name" value="Peptidase_S8_Ser-AS"/>
</dbReference>
<dbReference type="InterPro" id="IPR022398">
    <property type="entry name" value="Peptidase_S8_His-AS"/>
</dbReference>
<evidence type="ECO:0000313" key="12">
    <source>
        <dbReference type="Proteomes" id="UP000249619"/>
    </source>
</evidence>
<feature type="signal peptide" evidence="8">
    <location>
        <begin position="1"/>
        <end position="15"/>
    </location>
</feature>
<dbReference type="CDD" id="cd04077">
    <property type="entry name" value="Peptidases_S8_PCSK9_ProteinaseK_like"/>
    <property type="match status" value="1"/>
</dbReference>
<evidence type="ECO:0000259" key="10">
    <source>
        <dbReference type="Pfam" id="PF05922"/>
    </source>
</evidence>
<gene>
    <name evidence="11" type="ORF">DDE83_005731</name>
</gene>
<comment type="similarity">
    <text evidence="1 6 7">Belongs to the peptidase S8 family.</text>
</comment>
<name>A0A364N164_STELY</name>
<evidence type="ECO:0000256" key="1">
    <source>
        <dbReference type="ARBA" id="ARBA00011073"/>
    </source>
</evidence>
<evidence type="ECO:0000256" key="7">
    <source>
        <dbReference type="RuleBase" id="RU003355"/>
    </source>
</evidence>
<evidence type="ECO:0000256" key="3">
    <source>
        <dbReference type="ARBA" id="ARBA00022729"/>
    </source>
</evidence>
<dbReference type="Gene3D" id="3.30.70.80">
    <property type="entry name" value="Peptidase S8 propeptide/proteinase inhibitor I9"/>
    <property type="match status" value="1"/>
</dbReference>
<reference evidence="12" key="1">
    <citation type="submission" date="2018-05" db="EMBL/GenBank/DDBJ databases">
        <title>Draft genome sequence of Stemphylium lycopersici strain CIDEFI 213.</title>
        <authorList>
            <person name="Medina R."/>
            <person name="Franco M.E.E."/>
            <person name="Lucentini C.G."/>
            <person name="Saparrat M.C.N."/>
            <person name="Balatti P.A."/>
        </authorList>
    </citation>
    <scope>NUCLEOTIDE SEQUENCE [LARGE SCALE GENOMIC DNA]</scope>
    <source>
        <strain evidence="12">CIDEFI 213</strain>
    </source>
</reference>
<dbReference type="InterPro" id="IPR050131">
    <property type="entry name" value="Peptidase_S8_subtilisin-like"/>
</dbReference>
<feature type="domain" description="Inhibitor I9" evidence="10">
    <location>
        <begin position="33"/>
        <end position="98"/>
    </location>
</feature>
<dbReference type="PANTHER" id="PTHR43806">
    <property type="entry name" value="PEPTIDASE S8"/>
    <property type="match status" value="1"/>
</dbReference>
<comment type="caution">
    <text evidence="11">The sequence shown here is derived from an EMBL/GenBank/DDBJ whole genome shotgun (WGS) entry which is preliminary data.</text>
</comment>
<dbReference type="InterPro" id="IPR034193">
    <property type="entry name" value="PCSK9_ProteinaseK-like"/>
</dbReference>
<evidence type="ECO:0000313" key="11">
    <source>
        <dbReference type="EMBL" id="RAR08973.1"/>
    </source>
</evidence>
<evidence type="ECO:0000256" key="6">
    <source>
        <dbReference type="PROSITE-ProRule" id="PRU01240"/>
    </source>
</evidence>
<evidence type="ECO:0000256" key="2">
    <source>
        <dbReference type="ARBA" id="ARBA00022670"/>
    </source>
</evidence>
<keyword evidence="4 6" id="KW-0378">Hydrolase</keyword>
<proteinExistence type="inferred from homology"/>
<dbReference type="STRING" id="183478.A0A364N164"/>
<dbReference type="OrthoDB" id="206201at2759"/>
<evidence type="ECO:0000256" key="5">
    <source>
        <dbReference type="ARBA" id="ARBA00022825"/>
    </source>
</evidence>
<dbReference type="PROSITE" id="PS00138">
    <property type="entry name" value="SUBTILASE_SER"/>
    <property type="match status" value="1"/>
</dbReference>
<dbReference type="Pfam" id="PF00082">
    <property type="entry name" value="Peptidase_S8"/>
    <property type="match status" value="1"/>
</dbReference>
<dbReference type="Pfam" id="PF05922">
    <property type="entry name" value="Inhibitor_I9"/>
    <property type="match status" value="1"/>
</dbReference>
<feature type="active site" description="Charge relay system" evidence="6">
    <location>
        <position position="181"/>
    </location>
</feature>
<dbReference type="PROSITE" id="PS00137">
    <property type="entry name" value="SUBTILASE_HIS"/>
    <property type="match status" value="1"/>
</dbReference>
<dbReference type="SUPFAM" id="SSF54897">
    <property type="entry name" value="Protease propeptides/inhibitors"/>
    <property type="match status" value="1"/>
</dbReference>
<dbReference type="FunFam" id="3.40.50.200:FF:000014">
    <property type="entry name" value="Proteinase K"/>
    <property type="match status" value="1"/>
</dbReference>
<feature type="chain" id="PRO_5016768732" evidence="8">
    <location>
        <begin position="16"/>
        <end position="393"/>
    </location>
</feature>
<dbReference type="InterPro" id="IPR000209">
    <property type="entry name" value="Peptidase_S8/S53_dom"/>
</dbReference>
<evidence type="ECO:0000256" key="4">
    <source>
        <dbReference type="ARBA" id="ARBA00022801"/>
    </source>
</evidence>
<evidence type="ECO:0000256" key="8">
    <source>
        <dbReference type="SAM" id="SignalP"/>
    </source>
</evidence>
<dbReference type="PROSITE" id="PS00136">
    <property type="entry name" value="SUBTILASE_ASP"/>
    <property type="match status" value="1"/>
</dbReference>
<dbReference type="InterPro" id="IPR037045">
    <property type="entry name" value="S8pro/Inhibitor_I9_sf"/>
</dbReference>
<feature type="active site" description="Charge relay system" evidence="6">
    <location>
        <position position="336"/>
    </location>
</feature>
<keyword evidence="5 6" id="KW-0720">Serine protease</keyword>